<evidence type="ECO:0000313" key="8">
    <source>
        <dbReference type="EMBL" id="NOJ76053.1"/>
    </source>
</evidence>
<proteinExistence type="predicted"/>
<feature type="transmembrane region" description="Helical" evidence="6">
    <location>
        <begin position="12"/>
        <end position="30"/>
    </location>
</feature>
<keyword evidence="2" id="KW-1003">Cell membrane</keyword>
<dbReference type="InterPro" id="IPR051542">
    <property type="entry name" value="Hydrogenase_cytochrome"/>
</dbReference>
<evidence type="ECO:0000256" key="1">
    <source>
        <dbReference type="ARBA" id="ARBA00004651"/>
    </source>
</evidence>
<feature type="transmembrane region" description="Helical" evidence="6">
    <location>
        <begin position="153"/>
        <end position="171"/>
    </location>
</feature>
<keyword evidence="3 6" id="KW-0812">Transmembrane</keyword>
<dbReference type="EMBL" id="JABFOQ010000022">
    <property type="protein sequence ID" value="NOJ76053.1"/>
    <property type="molecule type" value="Genomic_DNA"/>
</dbReference>
<keyword evidence="5 6" id="KW-0472">Membrane</keyword>
<feature type="domain" description="Cytochrome b561 bacterial/Ni-hydrogenase" evidence="7">
    <location>
        <begin position="4"/>
        <end position="184"/>
    </location>
</feature>
<evidence type="ECO:0000256" key="6">
    <source>
        <dbReference type="SAM" id="Phobius"/>
    </source>
</evidence>
<feature type="transmembrane region" description="Helical" evidence="6">
    <location>
        <begin position="75"/>
        <end position="93"/>
    </location>
</feature>
<keyword evidence="9" id="KW-1185">Reference proteome</keyword>
<dbReference type="SUPFAM" id="SSF81342">
    <property type="entry name" value="Transmembrane di-heme cytochromes"/>
    <property type="match status" value="1"/>
</dbReference>
<dbReference type="RefSeq" id="WP_171623349.1">
    <property type="nucleotide sequence ID" value="NZ_JABFOQ010000022.1"/>
</dbReference>
<evidence type="ECO:0000259" key="7">
    <source>
        <dbReference type="Pfam" id="PF01292"/>
    </source>
</evidence>
<evidence type="ECO:0000256" key="5">
    <source>
        <dbReference type="ARBA" id="ARBA00023136"/>
    </source>
</evidence>
<evidence type="ECO:0000256" key="3">
    <source>
        <dbReference type="ARBA" id="ARBA00022692"/>
    </source>
</evidence>
<keyword evidence="4 6" id="KW-1133">Transmembrane helix</keyword>
<dbReference type="InterPro" id="IPR011577">
    <property type="entry name" value="Cyt_b561_bac/Ni-Hgenase"/>
</dbReference>
<organism evidence="8 9">
    <name type="scientific">Empedobacter stercoris</name>
    <dbReference type="NCBI Taxonomy" id="1628248"/>
    <lineage>
        <taxon>Bacteria</taxon>
        <taxon>Pseudomonadati</taxon>
        <taxon>Bacteroidota</taxon>
        <taxon>Flavobacteriia</taxon>
        <taxon>Flavobacteriales</taxon>
        <taxon>Weeksellaceae</taxon>
        <taxon>Empedobacter</taxon>
    </lineage>
</organism>
<protein>
    <submittedName>
        <fullName evidence="8">Cytochrome b/b6 domain-containing protein</fullName>
    </submittedName>
</protein>
<dbReference type="InterPro" id="IPR016174">
    <property type="entry name" value="Di-haem_cyt_TM"/>
</dbReference>
<dbReference type="Gene3D" id="1.20.950.20">
    <property type="entry name" value="Transmembrane di-heme cytochromes, Chain C"/>
    <property type="match status" value="1"/>
</dbReference>
<sequence length="186" mass="21651">MKKFTLTHRLLHWTIGIGMLILFITGFLRMEWMSKKKLSSLIVQETSKEGVSLSEATLKTIGKNSLEPMWEWHELFAYIILGLFVLRIVYMVVKGIRFPNPFKHSAPKEKFQGLIYLIFYGLVLMNLVTGFYLMWGDGTYKEQMEELHKTGIYWFPIFFLIHLAGIVYDEISKKSGIVSKMINGND</sequence>
<accession>A0ABX1WMX5</accession>
<comment type="subcellular location">
    <subcellularLocation>
        <location evidence="1">Cell membrane</location>
        <topology evidence="1">Multi-pass membrane protein</topology>
    </subcellularLocation>
</comment>
<gene>
    <name evidence="8" type="ORF">HMH06_09465</name>
</gene>
<evidence type="ECO:0000256" key="2">
    <source>
        <dbReference type="ARBA" id="ARBA00022475"/>
    </source>
</evidence>
<evidence type="ECO:0000313" key="9">
    <source>
        <dbReference type="Proteomes" id="UP000580344"/>
    </source>
</evidence>
<name>A0ABX1WMX5_9FLAO</name>
<comment type="caution">
    <text evidence="8">The sequence shown here is derived from an EMBL/GenBank/DDBJ whole genome shotgun (WGS) entry which is preliminary data.</text>
</comment>
<dbReference type="PANTHER" id="PTHR30485">
    <property type="entry name" value="NI/FE-HYDROGENASE 1 B-TYPE CYTOCHROME SUBUNIT"/>
    <property type="match status" value="1"/>
</dbReference>
<dbReference type="Proteomes" id="UP000580344">
    <property type="component" value="Unassembled WGS sequence"/>
</dbReference>
<dbReference type="Pfam" id="PF01292">
    <property type="entry name" value="Ni_hydr_CYTB"/>
    <property type="match status" value="1"/>
</dbReference>
<dbReference type="PANTHER" id="PTHR30485:SF0">
    <property type="entry name" value="NI_FE-HYDROGENASE 1 B-TYPE CYTOCHROME SUBUNIT-RELATED"/>
    <property type="match status" value="1"/>
</dbReference>
<evidence type="ECO:0000256" key="4">
    <source>
        <dbReference type="ARBA" id="ARBA00022989"/>
    </source>
</evidence>
<reference evidence="8 9" key="1">
    <citation type="submission" date="2020-05" db="EMBL/GenBank/DDBJ databases">
        <title>Tigecycline resistant gene in Empedobacter stercoris.</title>
        <authorList>
            <person name="Chen Y."/>
            <person name="Cheng Y."/>
            <person name="Zhou K."/>
        </authorList>
    </citation>
    <scope>NUCLEOTIDE SEQUENCE [LARGE SCALE GENOMIC DNA]</scope>
    <source>
        <strain evidence="8 9">ES202</strain>
    </source>
</reference>
<feature type="transmembrane region" description="Helical" evidence="6">
    <location>
        <begin position="114"/>
        <end position="133"/>
    </location>
</feature>